<dbReference type="SUPFAM" id="SSF49464">
    <property type="entry name" value="Carboxypeptidase regulatory domain-like"/>
    <property type="match status" value="1"/>
</dbReference>
<evidence type="ECO:0000256" key="2">
    <source>
        <dbReference type="SAM" id="MobiDB-lite"/>
    </source>
</evidence>
<keyword evidence="3" id="KW-0812">Transmembrane</keyword>
<feature type="region of interest" description="Disordered" evidence="2">
    <location>
        <begin position="531"/>
        <end position="553"/>
    </location>
</feature>
<reference evidence="6" key="1">
    <citation type="journal article" date="2019" name="Int. J. Syst. Evol. Microbiol.">
        <title>The Global Catalogue of Microorganisms (GCM) 10K type strain sequencing project: providing services to taxonomists for standard genome sequencing and annotation.</title>
        <authorList>
            <consortium name="The Broad Institute Genomics Platform"/>
            <consortium name="The Broad Institute Genome Sequencing Center for Infectious Disease"/>
            <person name="Wu L."/>
            <person name="Ma J."/>
        </authorList>
    </citation>
    <scope>NUCLEOTIDE SEQUENCE [LARGE SCALE GENOMIC DNA]</scope>
    <source>
        <strain evidence="6">CCTCC AB 2013263</strain>
    </source>
</reference>
<accession>A0ABV8A4T4</accession>
<evidence type="ECO:0000256" key="1">
    <source>
        <dbReference type="SAM" id="Coils"/>
    </source>
</evidence>
<keyword evidence="6" id="KW-1185">Reference proteome</keyword>
<dbReference type="PROSITE" id="PS50965">
    <property type="entry name" value="NERD"/>
    <property type="match status" value="1"/>
</dbReference>
<keyword evidence="1" id="KW-0175">Coiled coil</keyword>
<keyword evidence="3" id="KW-1133">Transmembrane helix</keyword>
<dbReference type="Proteomes" id="UP001595748">
    <property type="component" value="Unassembled WGS sequence"/>
</dbReference>
<dbReference type="InterPro" id="IPR011528">
    <property type="entry name" value="NERD"/>
</dbReference>
<evidence type="ECO:0000313" key="6">
    <source>
        <dbReference type="Proteomes" id="UP001595748"/>
    </source>
</evidence>
<organism evidence="5 6">
    <name type="scientific">Deinococcus antarcticus</name>
    <dbReference type="NCBI Taxonomy" id="1298767"/>
    <lineage>
        <taxon>Bacteria</taxon>
        <taxon>Thermotogati</taxon>
        <taxon>Deinococcota</taxon>
        <taxon>Deinococci</taxon>
        <taxon>Deinococcales</taxon>
        <taxon>Deinococcaceae</taxon>
        <taxon>Deinococcus</taxon>
    </lineage>
</organism>
<dbReference type="EMBL" id="JBHRZF010000056">
    <property type="protein sequence ID" value="MFC3860255.1"/>
    <property type="molecule type" value="Genomic_DNA"/>
</dbReference>
<feature type="domain" description="NERD" evidence="4">
    <location>
        <begin position="17"/>
        <end position="141"/>
    </location>
</feature>
<proteinExistence type="predicted"/>
<gene>
    <name evidence="5" type="ORF">ACFOPQ_05690</name>
</gene>
<dbReference type="Pfam" id="PF08378">
    <property type="entry name" value="NERD"/>
    <property type="match status" value="1"/>
</dbReference>
<evidence type="ECO:0000259" key="4">
    <source>
        <dbReference type="PROSITE" id="PS50965"/>
    </source>
</evidence>
<evidence type="ECO:0000313" key="5">
    <source>
        <dbReference type="EMBL" id="MFC3860255.1"/>
    </source>
</evidence>
<dbReference type="RefSeq" id="WP_380076407.1">
    <property type="nucleotide sequence ID" value="NZ_JBHRZF010000056.1"/>
</dbReference>
<dbReference type="InterPro" id="IPR008969">
    <property type="entry name" value="CarboxyPept-like_regulatory"/>
</dbReference>
<keyword evidence="3" id="KW-0472">Membrane</keyword>
<name>A0ABV8A4T4_9DEIO</name>
<evidence type="ECO:0000256" key="3">
    <source>
        <dbReference type="SAM" id="Phobius"/>
    </source>
</evidence>
<feature type="transmembrane region" description="Helical" evidence="3">
    <location>
        <begin position="489"/>
        <end position="507"/>
    </location>
</feature>
<protein>
    <submittedName>
        <fullName evidence="5">NERD domain-containing protein</fullName>
    </submittedName>
</protein>
<comment type="caution">
    <text evidence="5">The sequence shown here is derived from an EMBL/GenBank/DDBJ whole genome shotgun (WGS) entry which is preliminary data.</text>
</comment>
<sequence>MKASDPRSRMFVGQGFTVRPSQELAIQSIEQLLKLYPQMIAMLEFTSKGRHRRQIDCALIGPGGVDLIEIKNKRGVVHGTPEGQWTVTSPYGTEAFFNMKNGVEENPFNQARNSADDLRDWIQSRVGRKVWVSPLVWLPSADPASQIEHDSFVRHVVGLSALPSRLRSSVKQENAWGRLNYLDLPRQFDLKPIDLSFLKGKVIEPLDHAGVAGVHVIARAGDESVETVTDEHGQFSVMATKGSTVEVAFAVPGRYVTPDVLKSVAELDYVELPKVTLVARTPDKTEEAIREEARQQTIQETEARVAAQLRQSAASFRDVQAQMGMVIDDLQRQLRDALLRVTEQEQTLRQQRVAQKNTPNLPLPILVQQASHALELQQQRQQVTAALKGLSNARKDEQQEAAQHSLEVLSGMTAATRYQLTQAATPALTVKEVKVLAREPEPVPAFDAEPVDTAFQVIAEPLVETAQATPVPAEPVISTLPSQVGKPKWPWVMGALVVGLVALGALWQSQQGRSAARQLLVEPAVSGAEALPGVPSNHAGPNGLPGVPVPNRP</sequence>
<feature type="coiled-coil region" evidence="1">
    <location>
        <begin position="373"/>
        <end position="407"/>
    </location>
</feature>